<name>A0A9N8EW03_9STRA</name>
<dbReference type="InterPro" id="IPR032675">
    <property type="entry name" value="LRR_dom_sf"/>
</dbReference>
<dbReference type="InterPro" id="IPR001611">
    <property type="entry name" value="Leu-rich_rpt"/>
</dbReference>
<dbReference type="Pfam" id="PF00560">
    <property type="entry name" value="LRR_1"/>
    <property type="match status" value="2"/>
</dbReference>
<dbReference type="PANTHER" id="PTHR48064:SF6">
    <property type="entry name" value="RECEPTOR-LIKE PROTEIN KINASE 2"/>
    <property type="match status" value="1"/>
</dbReference>
<evidence type="ECO:0000313" key="5">
    <source>
        <dbReference type="Proteomes" id="UP001153069"/>
    </source>
</evidence>
<dbReference type="OrthoDB" id="40427at2759"/>
<gene>
    <name evidence="4" type="ORF">SEMRO_1852_G301730.1</name>
</gene>
<dbReference type="PANTHER" id="PTHR48064">
    <property type="entry name" value="OS01G0750400 PROTEIN"/>
    <property type="match status" value="1"/>
</dbReference>
<dbReference type="Gene3D" id="3.80.10.10">
    <property type="entry name" value="Ribonuclease Inhibitor"/>
    <property type="match status" value="1"/>
</dbReference>
<dbReference type="GO" id="GO:0016301">
    <property type="term" value="F:kinase activity"/>
    <property type="evidence" value="ECO:0007669"/>
    <property type="project" value="UniProtKB-KW"/>
</dbReference>
<keyword evidence="1" id="KW-0433">Leucine-rich repeat</keyword>
<protein>
    <submittedName>
        <fullName evidence="4">LRR receptor-like serine threonine-protein kinase</fullName>
    </submittedName>
</protein>
<feature type="compositionally biased region" description="Polar residues" evidence="3">
    <location>
        <begin position="165"/>
        <end position="177"/>
    </location>
</feature>
<keyword evidence="5" id="KW-1185">Reference proteome</keyword>
<keyword evidence="4" id="KW-0808">Transferase</keyword>
<dbReference type="AlphaFoldDB" id="A0A9N8EW03"/>
<evidence type="ECO:0000256" key="1">
    <source>
        <dbReference type="ARBA" id="ARBA00022614"/>
    </source>
</evidence>
<reference evidence="4" key="1">
    <citation type="submission" date="2020-06" db="EMBL/GenBank/DDBJ databases">
        <authorList>
            <consortium name="Plant Systems Biology data submission"/>
        </authorList>
    </citation>
    <scope>NUCLEOTIDE SEQUENCE</scope>
    <source>
        <strain evidence="4">D6</strain>
    </source>
</reference>
<dbReference type="Proteomes" id="UP001153069">
    <property type="component" value="Unassembled WGS sequence"/>
</dbReference>
<organism evidence="4 5">
    <name type="scientific">Seminavis robusta</name>
    <dbReference type="NCBI Taxonomy" id="568900"/>
    <lineage>
        <taxon>Eukaryota</taxon>
        <taxon>Sar</taxon>
        <taxon>Stramenopiles</taxon>
        <taxon>Ochrophyta</taxon>
        <taxon>Bacillariophyta</taxon>
        <taxon>Bacillariophyceae</taxon>
        <taxon>Bacillariophycidae</taxon>
        <taxon>Naviculales</taxon>
        <taxon>Naviculaceae</taxon>
        <taxon>Seminavis</taxon>
    </lineage>
</organism>
<sequence length="177" mass="18885">MTSLEILTLSDNPFTGIIPTEVGLLTQLWAFWLGVNALSGTIPSEFGMFKQAGVLTLESCVLTGTIPAELGLLTSLMQLWLFNNDLTGIVPLELGNVPFPAPYGQIILLGNDFSGIIPESLCSAYNLTFDCSNLLCGCDWCNCSGIESSPIVEGETTTEDGQLLSEANQTEGNQTEA</sequence>
<comment type="caution">
    <text evidence="4">The sequence shown here is derived from an EMBL/GenBank/DDBJ whole genome shotgun (WGS) entry which is preliminary data.</text>
</comment>
<dbReference type="FunFam" id="3.80.10.10:FF:000041">
    <property type="entry name" value="LRR receptor-like serine/threonine-protein kinase ERECTA"/>
    <property type="match status" value="1"/>
</dbReference>
<keyword evidence="2" id="KW-0677">Repeat</keyword>
<evidence type="ECO:0000313" key="4">
    <source>
        <dbReference type="EMBL" id="CAB9526591.1"/>
    </source>
</evidence>
<keyword evidence="4" id="KW-0675">Receptor</keyword>
<dbReference type="EMBL" id="CAICTM010001850">
    <property type="protein sequence ID" value="CAB9526591.1"/>
    <property type="molecule type" value="Genomic_DNA"/>
</dbReference>
<keyword evidence="4" id="KW-0418">Kinase</keyword>
<accession>A0A9N8EW03</accession>
<dbReference type="SUPFAM" id="SSF52058">
    <property type="entry name" value="L domain-like"/>
    <property type="match status" value="1"/>
</dbReference>
<feature type="region of interest" description="Disordered" evidence="3">
    <location>
        <begin position="154"/>
        <end position="177"/>
    </location>
</feature>
<evidence type="ECO:0000256" key="3">
    <source>
        <dbReference type="SAM" id="MobiDB-lite"/>
    </source>
</evidence>
<proteinExistence type="predicted"/>
<evidence type="ECO:0000256" key="2">
    <source>
        <dbReference type="ARBA" id="ARBA00022737"/>
    </source>
</evidence>
<dbReference type="InterPro" id="IPR053038">
    <property type="entry name" value="RLP_Defense"/>
</dbReference>